<evidence type="ECO:0000313" key="2">
    <source>
        <dbReference type="Proteomes" id="UP000762676"/>
    </source>
</evidence>
<name>A0AAV4EG51_9GAST</name>
<sequence>MKKQGPGGANLYSLLIDCGFHLGKLILDIICGSHCSVLRQNVNYKWATVIEEYRKHSLSALKSWTQHDGFVSLPIYLHAIEAFRWVEKEGESTFITCDDV</sequence>
<keyword evidence="2" id="KW-1185">Reference proteome</keyword>
<protein>
    <submittedName>
        <fullName evidence="1">Uncharacterized protein</fullName>
    </submittedName>
</protein>
<proteinExistence type="predicted"/>
<gene>
    <name evidence="1" type="ORF">ElyMa_005393300</name>
</gene>
<reference evidence="1 2" key="1">
    <citation type="journal article" date="2021" name="Elife">
        <title>Chloroplast acquisition without the gene transfer in kleptoplastic sea slugs, Plakobranchus ocellatus.</title>
        <authorList>
            <person name="Maeda T."/>
            <person name="Takahashi S."/>
            <person name="Yoshida T."/>
            <person name="Shimamura S."/>
            <person name="Takaki Y."/>
            <person name="Nagai Y."/>
            <person name="Toyoda A."/>
            <person name="Suzuki Y."/>
            <person name="Arimoto A."/>
            <person name="Ishii H."/>
            <person name="Satoh N."/>
            <person name="Nishiyama T."/>
            <person name="Hasebe M."/>
            <person name="Maruyama T."/>
            <person name="Minagawa J."/>
            <person name="Obokata J."/>
            <person name="Shigenobu S."/>
        </authorList>
    </citation>
    <scope>NUCLEOTIDE SEQUENCE [LARGE SCALE GENOMIC DNA]</scope>
</reference>
<dbReference type="AlphaFoldDB" id="A0AAV4EG51"/>
<accession>A0AAV4EG51</accession>
<evidence type="ECO:0000313" key="1">
    <source>
        <dbReference type="EMBL" id="GFR59809.1"/>
    </source>
</evidence>
<dbReference type="Proteomes" id="UP000762676">
    <property type="component" value="Unassembled WGS sequence"/>
</dbReference>
<organism evidence="1 2">
    <name type="scientific">Elysia marginata</name>
    <dbReference type="NCBI Taxonomy" id="1093978"/>
    <lineage>
        <taxon>Eukaryota</taxon>
        <taxon>Metazoa</taxon>
        <taxon>Spiralia</taxon>
        <taxon>Lophotrochozoa</taxon>
        <taxon>Mollusca</taxon>
        <taxon>Gastropoda</taxon>
        <taxon>Heterobranchia</taxon>
        <taxon>Euthyneura</taxon>
        <taxon>Panpulmonata</taxon>
        <taxon>Sacoglossa</taxon>
        <taxon>Placobranchoidea</taxon>
        <taxon>Plakobranchidae</taxon>
        <taxon>Elysia</taxon>
    </lineage>
</organism>
<dbReference type="EMBL" id="BMAT01010740">
    <property type="protein sequence ID" value="GFR59809.1"/>
    <property type="molecule type" value="Genomic_DNA"/>
</dbReference>
<comment type="caution">
    <text evidence="1">The sequence shown here is derived from an EMBL/GenBank/DDBJ whole genome shotgun (WGS) entry which is preliminary data.</text>
</comment>